<dbReference type="CDD" id="cd18808">
    <property type="entry name" value="SF1_C_Upf1"/>
    <property type="match status" value="1"/>
</dbReference>
<organism evidence="7 8">
    <name type="scientific">Aureibacter tunicatorum</name>
    <dbReference type="NCBI Taxonomy" id="866807"/>
    <lineage>
        <taxon>Bacteria</taxon>
        <taxon>Pseudomonadati</taxon>
        <taxon>Bacteroidota</taxon>
        <taxon>Cytophagia</taxon>
        <taxon>Cytophagales</taxon>
        <taxon>Persicobacteraceae</taxon>
        <taxon>Aureibacter</taxon>
    </lineage>
</organism>
<dbReference type="GO" id="GO:0016787">
    <property type="term" value="F:hydrolase activity"/>
    <property type="evidence" value="ECO:0007669"/>
    <property type="project" value="UniProtKB-KW"/>
</dbReference>
<dbReference type="SMART" id="SM00382">
    <property type="entry name" value="AAA"/>
    <property type="match status" value="1"/>
</dbReference>
<keyword evidence="5" id="KW-0067">ATP-binding</keyword>
<dbReference type="InterPro" id="IPR047187">
    <property type="entry name" value="SF1_C_Upf1"/>
</dbReference>
<dbReference type="InterPro" id="IPR041679">
    <property type="entry name" value="DNA2/NAM7-like_C"/>
</dbReference>
<dbReference type="Proteomes" id="UP001185092">
    <property type="component" value="Unassembled WGS sequence"/>
</dbReference>
<keyword evidence="3" id="KW-0378">Hydrolase</keyword>
<protein>
    <submittedName>
        <fullName evidence="7">Superfamily I DNA and/or RNA helicase</fullName>
    </submittedName>
</protein>
<sequence length="632" mass="72287">MTKAQEKLKQVKELLLIERKEERKYFKNKLLNTSLKDQVDEGICWYPVVLNKHFYGTAERLTIDIERTQGLDQKHSFQAGNSIYFFSNADGYEIGKDRVQGVVNYVKKDRMRITLQEDELPEWAQDGRLGVNLTFDEGTYKALEKAMDDVIEAKGDRLAELREVLVGEVAPSFNALEAFKHSGLNLSQEDALNYAASARDAAIIHGPPGTGKTTTVVRLIRHLLKTEKNVLVVAPSNAAVDLLTDKLTEQNVSVLRLGHPARVTDQTLKQTLDVKITNHQDYRSLKGIKKKAEELRKMAYKYKRKFGPEERMQRKTLLRDVDLLKAQAFQLEHYIINDIMEKTDVVTCTPFGTTHDLLKNVVFETLIIDEATQALEPACWLPMKRANRVILAGDHCQLPPTVKSYEAKELLNTLFEKIVGTKQVDKMLDTQYRMNEKIMNFSNRAFYNGNLKAHDSVAHHTLGEVEEVLEFVDTAGCGFGEGQNRETRSLFNKDEADLLIKRLKSLLEPYEEHEYTIGVISPYKAQVELLTEMIEEDEFFKSISHLVTVNTIDSFQGQERDIIAISLVRSNERNEIGFLADTRRMNVAMTRARKYLMMIGDSATLGHNDFYGNLLDYVDEQQAYKSAFEYLY</sequence>
<dbReference type="RefSeq" id="WP_309939115.1">
    <property type="nucleotide sequence ID" value="NZ_AP025305.1"/>
</dbReference>
<comment type="caution">
    <text evidence="7">The sequence shown here is derived from an EMBL/GenBank/DDBJ whole genome shotgun (WGS) entry which is preliminary data.</text>
</comment>
<dbReference type="Gene3D" id="3.40.50.300">
    <property type="entry name" value="P-loop containing nucleotide triphosphate hydrolases"/>
    <property type="match status" value="2"/>
</dbReference>
<dbReference type="InterPro" id="IPR050534">
    <property type="entry name" value="Coronavir_polyprotein_1ab"/>
</dbReference>
<comment type="similarity">
    <text evidence="1">Belongs to the DNA2/NAM7 helicase family.</text>
</comment>
<evidence type="ECO:0000313" key="8">
    <source>
        <dbReference type="Proteomes" id="UP001185092"/>
    </source>
</evidence>
<evidence type="ECO:0000259" key="6">
    <source>
        <dbReference type="SMART" id="SM00382"/>
    </source>
</evidence>
<dbReference type="InterPro" id="IPR003593">
    <property type="entry name" value="AAA+_ATPase"/>
</dbReference>
<evidence type="ECO:0000256" key="4">
    <source>
        <dbReference type="ARBA" id="ARBA00022806"/>
    </source>
</evidence>
<gene>
    <name evidence="7" type="ORF">HNQ88_002488</name>
</gene>
<dbReference type="PANTHER" id="PTHR43788">
    <property type="entry name" value="DNA2/NAM7 HELICASE FAMILY MEMBER"/>
    <property type="match status" value="1"/>
</dbReference>
<dbReference type="SUPFAM" id="SSF52540">
    <property type="entry name" value="P-loop containing nucleoside triphosphate hydrolases"/>
    <property type="match status" value="1"/>
</dbReference>
<reference evidence="7" key="1">
    <citation type="submission" date="2023-07" db="EMBL/GenBank/DDBJ databases">
        <title>Genomic Encyclopedia of Type Strains, Phase IV (KMG-IV): sequencing the most valuable type-strain genomes for metagenomic binning, comparative biology and taxonomic classification.</title>
        <authorList>
            <person name="Goeker M."/>
        </authorList>
    </citation>
    <scope>NUCLEOTIDE SEQUENCE</scope>
    <source>
        <strain evidence="7">DSM 26174</strain>
    </source>
</reference>
<dbReference type="FunFam" id="3.40.50.300:FF:000326">
    <property type="entry name" value="P-loop containing nucleoside triphosphate hydrolase"/>
    <property type="match status" value="1"/>
</dbReference>
<dbReference type="Pfam" id="PF13087">
    <property type="entry name" value="AAA_12"/>
    <property type="match status" value="1"/>
</dbReference>
<feature type="domain" description="AAA+ ATPase" evidence="6">
    <location>
        <begin position="198"/>
        <end position="425"/>
    </location>
</feature>
<dbReference type="Pfam" id="PF13086">
    <property type="entry name" value="AAA_11"/>
    <property type="match status" value="1"/>
</dbReference>
<proteinExistence type="inferred from homology"/>
<evidence type="ECO:0000256" key="2">
    <source>
        <dbReference type="ARBA" id="ARBA00022741"/>
    </source>
</evidence>
<evidence type="ECO:0000256" key="1">
    <source>
        <dbReference type="ARBA" id="ARBA00007913"/>
    </source>
</evidence>
<evidence type="ECO:0000256" key="5">
    <source>
        <dbReference type="ARBA" id="ARBA00022840"/>
    </source>
</evidence>
<keyword evidence="4 7" id="KW-0347">Helicase</keyword>
<keyword evidence="8" id="KW-1185">Reference proteome</keyword>
<dbReference type="EMBL" id="JAVDQD010000002">
    <property type="protein sequence ID" value="MDR6239451.1"/>
    <property type="molecule type" value="Genomic_DNA"/>
</dbReference>
<dbReference type="InterPro" id="IPR027417">
    <property type="entry name" value="P-loop_NTPase"/>
</dbReference>
<dbReference type="AlphaFoldDB" id="A0AAE3XKF8"/>
<dbReference type="Gene3D" id="2.40.30.270">
    <property type="match status" value="1"/>
</dbReference>
<dbReference type="GO" id="GO:0005524">
    <property type="term" value="F:ATP binding"/>
    <property type="evidence" value="ECO:0007669"/>
    <property type="project" value="UniProtKB-KW"/>
</dbReference>
<name>A0AAE3XKF8_9BACT</name>
<dbReference type="PANTHER" id="PTHR43788:SF8">
    <property type="entry name" value="DNA-BINDING PROTEIN SMUBP-2"/>
    <property type="match status" value="1"/>
</dbReference>
<keyword evidence="2" id="KW-0547">Nucleotide-binding</keyword>
<dbReference type="GO" id="GO:0005694">
    <property type="term" value="C:chromosome"/>
    <property type="evidence" value="ECO:0007669"/>
    <property type="project" value="UniProtKB-ARBA"/>
</dbReference>
<accession>A0AAE3XKF8</accession>
<dbReference type="GO" id="GO:0043139">
    <property type="term" value="F:5'-3' DNA helicase activity"/>
    <property type="evidence" value="ECO:0007669"/>
    <property type="project" value="TreeGrafter"/>
</dbReference>
<evidence type="ECO:0000256" key="3">
    <source>
        <dbReference type="ARBA" id="ARBA00022801"/>
    </source>
</evidence>
<evidence type="ECO:0000313" key="7">
    <source>
        <dbReference type="EMBL" id="MDR6239451.1"/>
    </source>
</evidence>
<dbReference type="InterPro" id="IPR041677">
    <property type="entry name" value="DNA2/NAM7_AAA_11"/>
</dbReference>